<dbReference type="EMBL" id="ANPE02000169">
    <property type="protein sequence ID" value="EMY33564.1"/>
    <property type="molecule type" value="Genomic_DNA"/>
</dbReference>
<dbReference type="InterPro" id="IPR036628">
    <property type="entry name" value="Clp_N_dom_sf"/>
</dbReference>
<dbReference type="InterPro" id="IPR044217">
    <property type="entry name" value="CLPT1/2"/>
</dbReference>
<dbReference type="PROSITE" id="PS51903">
    <property type="entry name" value="CLP_R"/>
    <property type="match status" value="1"/>
</dbReference>
<dbReference type="Proteomes" id="UP000010729">
    <property type="component" value="Unassembled WGS sequence"/>
</dbReference>
<dbReference type="InterPro" id="IPR004176">
    <property type="entry name" value="Clp_R_N"/>
</dbReference>
<reference evidence="3 4" key="1">
    <citation type="journal article" date="2013" name="Genome Announc.">
        <title>Draft Genome Sequence of Arthrobacter crystallopoietes Strain BAB-32, Revealing Genes for Bioremediation.</title>
        <authorList>
            <person name="Joshi M.N."/>
            <person name="Pandit A.S."/>
            <person name="Sharma A."/>
            <person name="Pandya R.V."/>
            <person name="Desai S.M."/>
            <person name="Saxena A.K."/>
            <person name="Bagatharia S.B."/>
        </authorList>
    </citation>
    <scope>NUCLEOTIDE SEQUENCE [LARGE SCALE GENOMIC DNA]</scope>
    <source>
        <strain evidence="3 4">BAB-32</strain>
    </source>
</reference>
<dbReference type="SUPFAM" id="SSF81923">
    <property type="entry name" value="Double Clp-N motif"/>
    <property type="match status" value="1"/>
</dbReference>
<comment type="caution">
    <text evidence="3">The sequence shown here is derived from an EMBL/GenBank/DDBJ whole genome shotgun (WGS) entry which is preliminary data.</text>
</comment>
<evidence type="ECO:0000259" key="2">
    <source>
        <dbReference type="PROSITE" id="PS51903"/>
    </source>
</evidence>
<protein>
    <submittedName>
        <fullName evidence="3">ATPase AAA</fullName>
    </submittedName>
</protein>
<keyword evidence="1" id="KW-0677">Repeat</keyword>
<dbReference type="Gene3D" id="1.10.1780.10">
    <property type="entry name" value="Clp, N-terminal domain"/>
    <property type="match status" value="1"/>
</dbReference>
<evidence type="ECO:0000313" key="4">
    <source>
        <dbReference type="Proteomes" id="UP000010729"/>
    </source>
</evidence>
<dbReference type="RefSeq" id="WP_005270144.1">
    <property type="nucleotide sequence ID" value="NZ_ANPE02000169.1"/>
</dbReference>
<evidence type="ECO:0000256" key="1">
    <source>
        <dbReference type="PROSITE-ProRule" id="PRU01251"/>
    </source>
</evidence>
<dbReference type="OrthoDB" id="3628183at2"/>
<name>N1V0J4_9MICC</name>
<sequence>MFERFTDRARRIVVLAQEEARMLLHKEIDTEHLLLALIHQDGPAARSLASLGAPVDAIRQETLELIGTGAIAPAGHMPFTMACRKILELALREAMIHGGEKVDDLHILLAIIRHGEGIAADQLAKHGVQASALRAAAESASEPGIQRTFAGYVAVYFEDLPAVERDASPILADTSFVYANKATAEDQASRWHEVRKVVFALKAGEFFAVTAGGTRMPQFGNFLDYTAAVEAAKTAGLSEPGVAIMSPEVRDVTARAADGSLVVIGQSTEWVRRTIEPLLVETV</sequence>
<dbReference type="Pfam" id="PF02861">
    <property type="entry name" value="Clp_N"/>
    <property type="match status" value="1"/>
</dbReference>
<dbReference type="PANTHER" id="PTHR47016:SF5">
    <property type="entry name" value="CLP DOMAIN SUPERFAMILY PROTEIN"/>
    <property type="match status" value="1"/>
</dbReference>
<accession>N1V0J4</accession>
<proteinExistence type="predicted"/>
<feature type="domain" description="Clp R" evidence="2">
    <location>
        <begin position="2"/>
        <end position="144"/>
    </location>
</feature>
<gene>
    <name evidence="3" type="ORF">D477_014221</name>
</gene>
<dbReference type="AlphaFoldDB" id="N1V0J4"/>
<dbReference type="PANTHER" id="PTHR47016">
    <property type="entry name" value="ATP-DEPENDENT CLP PROTEASE ATP-BINDING SUBUNIT CLPT1, CHLOROPLASTIC"/>
    <property type="match status" value="1"/>
</dbReference>
<evidence type="ECO:0000313" key="3">
    <source>
        <dbReference type="EMBL" id="EMY33564.1"/>
    </source>
</evidence>
<organism evidence="3 4">
    <name type="scientific">Arthrobacter crystallopoietes BAB-32</name>
    <dbReference type="NCBI Taxonomy" id="1246476"/>
    <lineage>
        <taxon>Bacteria</taxon>
        <taxon>Bacillati</taxon>
        <taxon>Actinomycetota</taxon>
        <taxon>Actinomycetes</taxon>
        <taxon>Micrococcales</taxon>
        <taxon>Micrococcaceae</taxon>
        <taxon>Crystallibacter</taxon>
    </lineage>
</organism>
<keyword evidence="4" id="KW-1185">Reference proteome</keyword>